<accession>A0A6L2LF59</accession>
<proteinExistence type="predicted"/>
<dbReference type="AlphaFoldDB" id="A0A6L2LF59"/>
<gene>
    <name evidence="1" type="ORF">Tci_032429</name>
</gene>
<comment type="caution">
    <text evidence="1">The sequence shown here is derived from an EMBL/GenBank/DDBJ whole genome shotgun (WGS) entry which is preliminary data.</text>
</comment>
<name>A0A6L2LF59_TANCI</name>
<evidence type="ECO:0000313" key="1">
    <source>
        <dbReference type="EMBL" id="GEU60451.1"/>
    </source>
</evidence>
<protein>
    <submittedName>
        <fullName evidence="1">Uncharacterized protein</fullName>
    </submittedName>
</protein>
<organism evidence="1">
    <name type="scientific">Tanacetum cinerariifolium</name>
    <name type="common">Dalmatian daisy</name>
    <name type="synonym">Chrysanthemum cinerariifolium</name>
    <dbReference type="NCBI Taxonomy" id="118510"/>
    <lineage>
        <taxon>Eukaryota</taxon>
        <taxon>Viridiplantae</taxon>
        <taxon>Streptophyta</taxon>
        <taxon>Embryophyta</taxon>
        <taxon>Tracheophyta</taxon>
        <taxon>Spermatophyta</taxon>
        <taxon>Magnoliopsida</taxon>
        <taxon>eudicotyledons</taxon>
        <taxon>Gunneridae</taxon>
        <taxon>Pentapetalae</taxon>
        <taxon>asterids</taxon>
        <taxon>campanulids</taxon>
        <taxon>Asterales</taxon>
        <taxon>Asteraceae</taxon>
        <taxon>Asteroideae</taxon>
        <taxon>Anthemideae</taxon>
        <taxon>Anthemidinae</taxon>
        <taxon>Tanacetum</taxon>
    </lineage>
</organism>
<dbReference type="EMBL" id="BKCJ010004336">
    <property type="protein sequence ID" value="GEU60451.1"/>
    <property type="molecule type" value="Genomic_DNA"/>
</dbReference>
<reference evidence="1" key="1">
    <citation type="journal article" date="2019" name="Sci. Rep.">
        <title>Draft genome of Tanacetum cinerariifolium, the natural source of mosquito coil.</title>
        <authorList>
            <person name="Yamashiro T."/>
            <person name="Shiraishi A."/>
            <person name="Satake H."/>
            <person name="Nakayama K."/>
        </authorList>
    </citation>
    <scope>NUCLEOTIDE SEQUENCE</scope>
</reference>
<sequence length="76" mass="7378">MAAVVGMGDDVDVVAVRCSCGVEGGGGEGVAAVGVDEGGVAARGGEWGGGSYRSGDGECFWGSPEKFYGGGCDGRK</sequence>